<dbReference type="EMBL" id="JBEFKJ010000081">
    <property type="protein sequence ID" value="KAL2036486.1"/>
    <property type="molecule type" value="Genomic_DNA"/>
</dbReference>
<feature type="compositionally biased region" description="Polar residues" evidence="1">
    <location>
        <begin position="215"/>
        <end position="247"/>
    </location>
</feature>
<keyword evidence="3" id="KW-1185">Reference proteome</keyword>
<reference evidence="2 3" key="1">
    <citation type="submission" date="2024-09" db="EMBL/GenBank/DDBJ databases">
        <title>Rethinking Asexuality: The Enigmatic Case of Functional Sexual Genes in Lepraria (Stereocaulaceae).</title>
        <authorList>
            <person name="Doellman M."/>
            <person name="Sun Y."/>
            <person name="Barcenas-Pena A."/>
            <person name="Lumbsch H.T."/>
            <person name="Grewe F."/>
        </authorList>
    </citation>
    <scope>NUCLEOTIDE SEQUENCE [LARGE SCALE GENOMIC DNA]</scope>
    <source>
        <strain evidence="2 3">Mercado 3170</strain>
    </source>
</reference>
<accession>A0ABR3ZV49</accession>
<evidence type="ECO:0008006" key="4">
    <source>
        <dbReference type="Google" id="ProtNLM"/>
    </source>
</evidence>
<evidence type="ECO:0000313" key="2">
    <source>
        <dbReference type="EMBL" id="KAL2036486.1"/>
    </source>
</evidence>
<protein>
    <recommendedName>
        <fullName evidence="4">C2H2-type domain-containing protein</fullName>
    </recommendedName>
</protein>
<feature type="region of interest" description="Disordered" evidence="1">
    <location>
        <begin position="215"/>
        <end position="274"/>
    </location>
</feature>
<feature type="compositionally biased region" description="Basic and acidic residues" evidence="1">
    <location>
        <begin position="103"/>
        <end position="112"/>
    </location>
</feature>
<name>A0ABR3ZV49_9LECA</name>
<feature type="compositionally biased region" description="Polar residues" evidence="1">
    <location>
        <begin position="255"/>
        <end position="274"/>
    </location>
</feature>
<evidence type="ECO:0000256" key="1">
    <source>
        <dbReference type="SAM" id="MobiDB-lite"/>
    </source>
</evidence>
<feature type="region of interest" description="Disordered" evidence="1">
    <location>
        <begin position="94"/>
        <end position="114"/>
    </location>
</feature>
<sequence>MCPHAECAGKAKTSYARKGNLLRHYYQHLEINEKYVICEHSFICLATLVSHYEYCKKKNGASQDMKDSQATEPMKRLCRLASKKLDDQLKKAVDAGDVPTDEESIHSEEARTLQKRRRIGGNAPADLDPTARYHQSGQVYGGNISGGASTTVAPFNSNLSSRLDPTRATPAGAEPIPSRTIDSCLSHAPVPRSPFLFTYNVDDGCDQVPRAPRLSTYTMDDSSNHPQIHSQQSMRTALFPSHQSSVDLSGYGNDQVESQHVSQHKALSSSSQETATLYARAPQLSFSAMNQYPNINQVTSQTSAKMYENSQLMPYHTGPVQGVPNSGHSY</sequence>
<comment type="caution">
    <text evidence="2">The sequence shown here is derived from an EMBL/GenBank/DDBJ whole genome shotgun (WGS) entry which is preliminary data.</text>
</comment>
<dbReference type="Proteomes" id="UP001590950">
    <property type="component" value="Unassembled WGS sequence"/>
</dbReference>
<proteinExistence type="predicted"/>
<gene>
    <name evidence="2" type="ORF">N7G274_010802</name>
</gene>
<organism evidence="2 3">
    <name type="scientific">Stereocaulon virgatum</name>
    <dbReference type="NCBI Taxonomy" id="373712"/>
    <lineage>
        <taxon>Eukaryota</taxon>
        <taxon>Fungi</taxon>
        <taxon>Dikarya</taxon>
        <taxon>Ascomycota</taxon>
        <taxon>Pezizomycotina</taxon>
        <taxon>Lecanoromycetes</taxon>
        <taxon>OSLEUM clade</taxon>
        <taxon>Lecanoromycetidae</taxon>
        <taxon>Lecanorales</taxon>
        <taxon>Lecanorineae</taxon>
        <taxon>Stereocaulaceae</taxon>
        <taxon>Stereocaulon</taxon>
    </lineage>
</organism>
<evidence type="ECO:0000313" key="3">
    <source>
        <dbReference type="Proteomes" id="UP001590950"/>
    </source>
</evidence>